<dbReference type="Proteomes" id="UP000319342">
    <property type="component" value="Chromosome"/>
</dbReference>
<dbReference type="RefSeq" id="WP_419185896.1">
    <property type="nucleotide sequence ID" value="NZ_CP036290.1"/>
</dbReference>
<feature type="compositionally biased region" description="Acidic residues" evidence="1">
    <location>
        <begin position="1"/>
        <end position="12"/>
    </location>
</feature>
<dbReference type="GO" id="GO:0035438">
    <property type="term" value="F:cyclic-di-GMP binding"/>
    <property type="evidence" value="ECO:0007669"/>
    <property type="project" value="InterPro"/>
</dbReference>
<reference evidence="3 4" key="1">
    <citation type="submission" date="2019-02" db="EMBL/GenBank/DDBJ databases">
        <title>Deep-cultivation of Planctomycetes and their phenomic and genomic characterization uncovers novel biology.</title>
        <authorList>
            <person name="Wiegand S."/>
            <person name="Jogler M."/>
            <person name="Boedeker C."/>
            <person name="Pinto D."/>
            <person name="Vollmers J."/>
            <person name="Rivas-Marin E."/>
            <person name="Kohn T."/>
            <person name="Peeters S.H."/>
            <person name="Heuer A."/>
            <person name="Rast P."/>
            <person name="Oberbeckmann S."/>
            <person name="Bunk B."/>
            <person name="Jeske O."/>
            <person name="Meyerdierks A."/>
            <person name="Storesund J.E."/>
            <person name="Kallscheuer N."/>
            <person name="Luecker S."/>
            <person name="Lage O.M."/>
            <person name="Pohl T."/>
            <person name="Merkel B.J."/>
            <person name="Hornburger P."/>
            <person name="Mueller R.-W."/>
            <person name="Bruemmer F."/>
            <person name="Labrenz M."/>
            <person name="Spormann A.M."/>
            <person name="Op den Camp H."/>
            <person name="Overmann J."/>
            <person name="Amann R."/>
            <person name="Jetten M.S.M."/>
            <person name="Mascher T."/>
            <person name="Medema M.H."/>
            <person name="Devos D.P."/>
            <person name="Kaster A.-K."/>
            <person name="Ovreas L."/>
            <person name="Rohde M."/>
            <person name="Galperin M.Y."/>
            <person name="Jogler C."/>
        </authorList>
    </citation>
    <scope>NUCLEOTIDE SEQUENCE [LARGE SCALE GENOMIC DNA]</scope>
    <source>
        <strain evidence="3 4">Pla163</strain>
    </source>
</reference>
<dbReference type="EMBL" id="CP036290">
    <property type="protein sequence ID" value="QDU85489.1"/>
    <property type="molecule type" value="Genomic_DNA"/>
</dbReference>
<protein>
    <recommendedName>
        <fullName evidence="2">PilZ domain-containing protein</fullName>
    </recommendedName>
</protein>
<dbReference type="Pfam" id="PF07238">
    <property type="entry name" value="PilZ"/>
    <property type="match status" value="1"/>
</dbReference>
<organism evidence="3 4">
    <name type="scientific">Rohdeia mirabilis</name>
    <dbReference type="NCBI Taxonomy" id="2528008"/>
    <lineage>
        <taxon>Bacteria</taxon>
        <taxon>Pseudomonadati</taxon>
        <taxon>Planctomycetota</taxon>
        <taxon>Planctomycetia</taxon>
        <taxon>Planctomycetia incertae sedis</taxon>
        <taxon>Rohdeia</taxon>
    </lineage>
</organism>
<dbReference type="InterPro" id="IPR009875">
    <property type="entry name" value="PilZ_domain"/>
</dbReference>
<sequence>MNASDDTGDDADQHDGTTGSESGAGANDSSGGLGATATRSSDGSANSEARESPREHMVTTVRVELTDPHVAGTTRNVSSNGLLLVTGDALEVAIEYLDGEQPVSRRGRIVRVQGLAGDTLGIAIAFDSES</sequence>
<evidence type="ECO:0000313" key="4">
    <source>
        <dbReference type="Proteomes" id="UP000319342"/>
    </source>
</evidence>
<evidence type="ECO:0000259" key="2">
    <source>
        <dbReference type="Pfam" id="PF07238"/>
    </source>
</evidence>
<evidence type="ECO:0000313" key="3">
    <source>
        <dbReference type="EMBL" id="QDU85489.1"/>
    </source>
</evidence>
<keyword evidence="4" id="KW-1185">Reference proteome</keyword>
<accession>A0A518D207</accession>
<gene>
    <name evidence="3" type="ORF">Pla163_26200</name>
</gene>
<evidence type="ECO:0000256" key="1">
    <source>
        <dbReference type="SAM" id="MobiDB-lite"/>
    </source>
</evidence>
<feature type="compositionally biased region" description="Basic and acidic residues" evidence="1">
    <location>
        <begin position="48"/>
        <end position="57"/>
    </location>
</feature>
<dbReference type="SUPFAM" id="SSF141371">
    <property type="entry name" value="PilZ domain-like"/>
    <property type="match status" value="1"/>
</dbReference>
<feature type="domain" description="PilZ" evidence="2">
    <location>
        <begin position="50"/>
        <end position="126"/>
    </location>
</feature>
<feature type="compositionally biased region" description="Polar residues" evidence="1">
    <location>
        <begin position="37"/>
        <end position="47"/>
    </location>
</feature>
<proteinExistence type="predicted"/>
<dbReference type="AlphaFoldDB" id="A0A518D207"/>
<name>A0A518D207_9BACT</name>
<feature type="region of interest" description="Disordered" evidence="1">
    <location>
        <begin position="1"/>
        <end position="58"/>
    </location>
</feature>